<dbReference type="InterPro" id="IPR007627">
    <property type="entry name" value="RNA_pol_sigma70_r2"/>
</dbReference>
<evidence type="ECO:0000259" key="5">
    <source>
        <dbReference type="Pfam" id="PF04539"/>
    </source>
</evidence>
<proteinExistence type="predicted"/>
<dbReference type="Gene3D" id="1.20.140.160">
    <property type="match status" value="1"/>
</dbReference>
<dbReference type="EMBL" id="CP016808">
    <property type="protein sequence ID" value="ANY67477.1"/>
    <property type="molecule type" value="Genomic_DNA"/>
</dbReference>
<evidence type="ECO:0000259" key="6">
    <source>
        <dbReference type="Pfam" id="PF04542"/>
    </source>
</evidence>
<organism evidence="8">
    <name type="scientific">Paenibacillus sp. BIHB 4019</name>
    <dbReference type="NCBI Taxonomy" id="1870819"/>
    <lineage>
        <taxon>Bacteria</taxon>
        <taxon>Bacillati</taxon>
        <taxon>Bacillota</taxon>
        <taxon>Bacilli</taxon>
        <taxon>Bacillales</taxon>
        <taxon>Paenibacillaceae</taxon>
        <taxon>Paenibacillus</taxon>
    </lineage>
</organism>
<dbReference type="InterPro" id="IPR007624">
    <property type="entry name" value="RNA_pol_sigma70_r3"/>
</dbReference>
<evidence type="ECO:0000256" key="4">
    <source>
        <dbReference type="ARBA" id="ARBA00023163"/>
    </source>
</evidence>
<evidence type="ECO:0000256" key="3">
    <source>
        <dbReference type="ARBA" id="ARBA00023125"/>
    </source>
</evidence>
<dbReference type="GO" id="GO:0016987">
    <property type="term" value="F:sigma factor activity"/>
    <property type="evidence" value="ECO:0007669"/>
    <property type="project" value="UniProtKB-KW"/>
</dbReference>
<dbReference type="InterPro" id="IPR007630">
    <property type="entry name" value="RNA_pol_sigma70_r4"/>
</dbReference>
<dbReference type="Pfam" id="PF04542">
    <property type="entry name" value="Sigma70_r2"/>
    <property type="match status" value="1"/>
</dbReference>
<dbReference type="InterPro" id="IPR013324">
    <property type="entry name" value="RNA_pol_sigma_r3/r4-like"/>
</dbReference>
<feature type="domain" description="RNA polymerase sigma-70 region 2" evidence="6">
    <location>
        <begin position="35"/>
        <end position="102"/>
    </location>
</feature>
<dbReference type="PANTHER" id="PTHR30385:SF4">
    <property type="entry name" value="RNA POLYMERASE SIGMA-E FACTOR"/>
    <property type="match status" value="1"/>
</dbReference>
<protein>
    <submittedName>
        <fullName evidence="8">RNA polymerase subunit sigma-70</fullName>
    </submittedName>
</protein>
<evidence type="ECO:0000313" key="8">
    <source>
        <dbReference type="EMBL" id="ANY67477.1"/>
    </source>
</evidence>
<keyword evidence="1" id="KW-0805">Transcription regulation</keyword>
<dbReference type="Pfam" id="PF04539">
    <property type="entry name" value="Sigma70_r3"/>
    <property type="match status" value="1"/>
</dbReference>
<feature type="domain" description="RNA polymerase sigma-70 region 3" evidence="5">
    <location>
        <begin position="112"/>
        <end position="183"/>
    </location>
</feature>
<keyword evidence="3" id="KW-0238">DNA-binding</keyword>
<dbReference type="CDD" id="cd06171">
    <property type="entry name" value="Sigma70_r4"/>
    <property type="match status" value="1"/>
</dbReference>
<keyword evidence="2" id="KW-0731">Sigma factor</keyword>
<evidence type="ECO:0000256" key="1">
    <source>
        <dbReference type="ARBA" id="ARBA00023015"/>
    </source>
</evidence>
<keyword evidence="4" id="KW-0804">Transcription</keyword>
<evidence type="ECO:0000256" key="2">
    <source>
        <dbReference type="ARBA" id="ARBA00023082"/>
    </source>
</evidence>
<dbReference type="Pfam" id="PF04545">
    <property type="entry name" value="Sigma70_r4"/>
    <property type="match status" value="1"/>
</dbReference>
<dbReference type="PANTHER" id="PTHR30385">
    <property type="entry name" value="SIGMA FACTOR F FLAGELLAR"/>
    <property type="match status" value="1"/>
</dbReference>
<dbReference type="NCBIfam" id="TIGR02937">
    <property type="entry name" value="sigma70-ECF"/>
    <property type="match status" value="1"/>
</dbReference>
<sequence>MSTKPSSKAPSEIAAFMQTYRDEGCNEAATALLVHYEDIVRMAAGKMSRSRPDLYEDLYQVGQMSLLRLFKQYDPSIGIPFEGYAMKSVIGNLKNYLRDRSWYIQVPRRVKEKGSMLQHAIDELTVKLERSPKVEEIAAHLELTQEETIEILAGRDYYHYTSLDTPLTSEGDGASIGDLIANPSDEFKALDMKLDIGEAMKSLKEEEQTVIHLIYQEGQSQRMIADKLGVSQMSVSRIQKRAIEKLRAWL</sequence>
<dbReference type="AlphaFoldDB" id="A0A1B2DIB2"/>
<feature type="domain" description="RNA polymerase sigma-70 region 4" evidence="7">
    <location>
        <begin position="199"/>
        <end position="248"/>
    </location>
</feature>
<dbReference type="InterPro" id="IPR014284">
    <property type="entry name" value="RNA_pol_sigma-70_dom"/>
</dbReference>
<name>A0A1B2DIB2_9BACL</name>
<dbReference type="SUPFAM" id="SSF88659">
    <property type="entry name" value="Sigma3 and sigma4 domains of RNA polymerase sigma factors"/>
    <property type="match status" value="2"/>
</dbReference>
<dbReference type="SUPFAM" id="SSF88946">
    <property type="entry name" value="Sigma2 domain of RNA polymerase sigma factors"/>
    <property type="match status" value="1"/>
</dbReference>
<dbReference type="GO" id="GO:0006352">
    <property type="term" value="P:DNA-templated transcription initiation"/>
    <property type="evidence" value="ECO:0007669"/>
    <property type="project" value="InterPro"/>
</dbReference>
<gene>
    <name evidence="8" type="ORF">BBD42_14090</name>
</gene>
<dbReference type="Gene3D" id="1.10.1740.10">
    <property type="match status" value="1"/>
</dbReference>
<accession>A0A1B2DIB2</accession>
<dbReference type="InterPro" id="IPR013325">
    <property type="entry name" value="RNA_pol_sigma_r2"/>
</dbReference>
<dbReference type="GO" id="GO:0003677">
    <property type="term" value="F:DNA binding"/>
    <property type="evidence" value="ECO:0007669"/>
    <property type="project" value="UniProtKB-KW"/>
</dbReference>
<evidence type="ECO:0000259" key="7">
    <source>
        <dbReference type="Pfam" id="PF04545"/>
    </source>
</evidence>
<reference evidence="8" key="1">
    <citation type="submission" date="2016-08" db="EMBL/GenBank/DDBJ databases">
        <title>Complete Genome Seqeunce of Paenibacillus sp. BIHB 4019 from tea rhizoplane.</title>
        <authorList>
            <person name="Thakur R."/>
            <person name="Swarnkar M.K."/>
            <person name="Gulati A."/>
        </authorList>
    </citation>
    <scope>NUCLEOTIDE SEQUENCE [LARGE SCALE GENOMIC DNA]</scope>
    <source>
        <strain evidence="8">BIHB4019</strain>
    </source>
</reference>